<reference evidence="1" key="1">
    <citation type="submission" date="2022-09" db="EMBL/GenBank/DDBJ databases">
        <title>Interaction between co-microsymbionts with complementary sets of symbiotic genes in legume-rhizobium systems.</title>
        <authorList>
            <person name="Safronova V."/>
            <person name="Sazanova A."/>
            <person name="Afonin A."/>
            <person name="Chirak E."/>
        </authorList>
    </citation>
    <scope>NUCLEOTIDE SEQUENCE</scope>
    <source>
        <strain evidence="1">A18/3m</strain>
    </source>
</reference>
<dbReference type="EMBL" id="CP104972">
    <property type="protein sequence ID" value="UXN58384.1"/>
    <property type="molecule type" value="Genomic_DNA"/>
</dbReference>
<name>A0ACD4CXU8_9HYPH</name>
<keyword evidence="2" id="KW-1185">Reference proteome</keyword>
<protein>
    <submittedName>
        <fullName evidence="1">Autotransporter outer membrane beta-barrel domain-containing protein</fullName>
    </submittedName>
</protein>
<geneLocation type="plasmid" evidence="1 2">
    <name>p_unnamed1</name>
</geneLocation>
<keyword evidence="1" id="KW-0614">Plasmid</keyword>
<gene>
    <name evidence="1" type="ORF">N8E88_10020</name>
</gene>
<accession>A0ACD4CXU8</accession>
<dbReference type="Proteomes" id="UP001061991">
    <property type="component" value="Plasmid p_unnamed1"/>
</dbReference>
<proteinExistence type="predicted"/>
<evidence type="ECO:0000313" key="1">
    <source>
        <dbReference type="EMBL" id="UXN58384.1"/>
    </source>
</evidence>
<evidence type="ECO:0000313" key="2">
    <source>
        <dbReference type="Proteomes" id="UP001061991"/>
    </source>
</evidence>
<sequence length="3576" mass="348002">MTKCNGEAASYAPYMAPLVASTARRWGARLLLPAVLLAGLAAGPAAAADLYWDANGNLGGRGGTGVWDTASFFWNTAADGSCSGPCRAWNNGALDNAIFGDEGSGANFTGTITLGTGITVHNMTFENDTTTPLTPTNYTFNGNTLTLGGVAPTINIIGDTSDVVTINSIIAGSAGLTKAGAGVLTLGGVNTFSGGVTVNGGWLSVNGDAALGVAANGIAMANGTMLQSSGALAASRVVTLTSGSVTIDGAGVGSAKFTGAGGLILGRPGNASGANNLTLSNDANDYTGQTVLNSGQFGGTFSISSIADYGVASALGTGTAGVAIILQSGGNGGAIFNYTGGTASSNRNFDMRTNFFGHPSIVNAGTGTLTLTGNNAVTGDGTFNARTADMVLSGVISGGANGISFTSSGTGSSPTRTITLGGANTYTGISSINGVTVRASELANLGSNSSFGTASAAGANPAMNVTNGTLSYIGTGSSSNRTWNINGTGNISNDGTGALALSGAVAFLAGGAVETFTLGGSYAGTNTLSGVISGTGNLVMNGAAGDTWLLTAANAFTGSTTVNGGTLQVGNAQAFGPATNGAVVNGGTLDLNGFDMRFASLAGTSGSVALNGGADLTVNGTTSTGYAGSLTGNGGLIKNGASTLTLTGQSTYTGATTVNGGTLKLDFSPADGPTSNIIAAASTLNMAGGTLNVTGAAGETNSQTFAATNIVAGNNKIGATAGGSGSSITLNLGALNHTGGLADFTLPASGTGNITTTNADSALSWATVNGTDYAQVAGGNIQAFTAYVNKDDASTWVNGDVVSDTGGVAGTQYFGAVTGSVQLGGLKYTVAKASTVNVSSGNTLGVDGTIIVASTVGNFAQTITGGNLTGAAGGGTLGILQNSTGNFTIASTIVDNGGAIGFIKGGTGQVTITGTNTYSGGTTLSGGTLTVSTIGNGGAASGIGASSNASSNLVIENGTLQYSGATATTDRGFTLVNGGPSQAIQVDGSANLTFTGQVTSPDDAGLTKTGTGTLTLANGGNDYIGPTTISAGTLSVSTLANGGVASGIGASSSNAANLVINAGANLQYTGGTASSDRSFTLGAGAARGGIDVSNAGAILTLSGGAAGSGGLRKEGDGTLVLTGLNTYTAGTVVDAGTLRAGSTQAFGPAISPFPGPMTVNAGATLDLAGFNNRVAGLNGAGSVTLGSATLTTVGNGTFTGAVSGTGGMSVLGGTQTMTGCGNSSSGVTTIQGGGLSTDCIRNGGQASGVGASGSAAANLLINTGVLTYTGVSETTDRGFTVNTSGGTSSSIYVTQAGTTLEFTGQYAGSGWLIKRGAGTLMLSGNGSTFAGTTTVADGTLKAGSSNAFGSSGISLDNTAGATLDVNNLNVNVAYLSGGGTTGGNVTLGSGTLTITAGSNANYAGAIGGSGGLVKNGGGIQTISGCNSSYTGSTTVNAGTLAVSCLTDGGSTSSIGAASAAASNLVLNGGTLQYVGDGDSTDRQFTLGPSATSALDASGTGAVNFTNTGAIAFTSVNTSQAVTLTGTNTGSNSLAAQITNNGAGVTSLTKTNSGTWVLRNPASTYTGVTTIAGGVLGVDKLTNGGQASSIGMSSNAASNLIIGSGSTLRYTGAGDTTDRLFTLSTGTSSIEASGTGAINFSNIGSAAYLGSGNRTLALGGTNTGLNTMGGTIVNGPGGTTTLVKNGPGTWVLTGNNSFTGNTTINDGNLTIGNGGTSGNAGAGNVIVNAATSTLSINRSDTFNFAGTISGAGNFAQIGTGTTVLTAAGNNIGGAASISAGTLQVNGGLTATGIAMTGTSALTVNGTVGAAGGTPSTLTGDAGASTITVATGGTLTASGDLGGGSDIVALTGALNTGAGMLNLGDGNDTLTLNDGAALTGAGVNAGAGAGDILRVNNAIDRTIDGLNVGGFESLNKQLTGVLTLTGDHSYTAGTTIGAGELRLGAGGASGSLTGNVLNNGTLSFNRSDNYGFAGVVSGTGGVTQMGVGVTTLTGANTYAGATNVQAGTLLINGNQSGAAGPTSVSSGAALGGTGTIGGDVTVASGGALNPGELGLAAGTLAINGGLTLASGSNLNINFGQANTVGGPLNDLITVAGDLDLDGTINVTQTPGGNFGPGLYRIISYSGALTDNGLDDSSPEFLVQTSIANQVNLVNTSGMLLTYWDGDAGPKHNSSVNGGNGVWRAAGDDNWTSDTGVVNAAFANGSFAIFAGLPGTVNVDDANGGVSASGMQFATDGYLVQGDDIALVGPQSTIRVGDGSSAGSAYVATINANLTNNSQLVKTDLGTLVLGGTNTYTGGTTINGGVLQVASDVNLGAAAGALSIENATLRNTGAFASARGVTLLAAGGTFETLADLTLTGVVGGAGALTKTGASALVLDGANSYAGGTFINGGTVAVSADANLGAAAGGVTIDGATLRSMASFTSMRSATLGAAGGTVETDSGATLTWSGLVGGAGALTKAGAGTLTLTAANTYTGGTTISAGRLQLGDGGSSGSILGDVVNNGVLSFNRSNTYAFSGLISGTGTVEQLGAGTTILSANNSYTGATDIREGTLIVNGNQSGATGLTSIEDGGVLGGIGVVGGDVTVAAGVAGAINPGDLGIAPGKFTINGGLTLGDLSNLNYNFGQANVVGGAYNDLTVVHGDLVLDGTINVAESGGGNFGPGIYRVISYDGALTNLGLDETSPDHVVQTSVANQVNLVNLTGVTLNFWDGPDGDPAPGDGLIQGGDGVWRLSDNNHWTEDTGTINAPYSNGAFSIFTGQGGDVTVDNANGQVETSGMQFAVDGYNISGEPITLVGGSAIMRVGDGTADGAGYTTTIGSVLQGNAALEKTDLGTLVLAGENTYAGGTTISHGTLQIGDGGTSGSIVGDVVNNSVMTFNRSDRLVFDGLISGLGLVNQIGTLDVVLTADNTYTGGTIISDGVLQLGNGGTTGSIVGDVTNNGELAFNRSNTLTFAGLISGSGSVSQIGTGATVLTGVNTYAGGTTITGGTLQLGDGGTSGSIQGNVANDGTLAFNRSDNVSFAGVISGAGSIRQIGAGLTELTADSSGFTGTTSVEAGTLAVNGSLCGDVNVLAGGRLQGIGTVCDTNNAGTVAPGNSIGTLTVAGNYVGSGGLLEIETELGGDASPTDRLVVTGDTAGSTNVKVINVGGTGAQTVEGIKIVDIGGASNGAFSLLGDYVIGGQQAVVAGAYGYTLQKNRVSTPSDGDWYLRSGLTSPSAPGEPGSPGEPGEPGGPIYQPGTPLYEAYAQVLQSLNGVSTLQQRVGNRYWAGAGNSALAQGDGPGTLEAAPAPSQGGDVAIDQRGIWARIESAHGKFEPRTSTTAADYDIDTWKVETGIDGQFYESDAGKLIGSLSAHYGHASADISSFFGDGSIDTDGYGLGGALTWYGQNGFYLDGQAQATWYDSDLTSDTLGTRLTDGNNGFGYAFSLETGKRIDLDQSWTLTPQAQLAYSNVDIDNFTDPFGADVSLGSGDSLKGRIGLSADYQNAWEDGAGKLTRTNLYGIANLYYEFLDGNETDVSGVNFATANDRTWGGIGTGGSYNWNDDKYSLYSEVSINTSLSHFADSYSLNGTAGFRVKF</sequence>
<organism evidence="1 2">
    <name type="scientific">Phyllobacterium zundukense</name>
    <dbReference type="NCBI Taxonomy" id="1867719"/>
    <lineage>
        <taxon>Bacteria</taxon>
        <taxon>Pseudomonadati</taxon>
        <taxon>Pseudomonadota</taxon>
        <taxon>Alphaproteobacteria</taxon>
        <taxon>Hyphomicrobiales</taxon>
        <taxon>Phyllobacteriaceae</taxon>
        <taxon>Phyllobacterium</taxon>
    </lineage>
</organism>